<evidence type="ECO:0000313" key="3">
    <source>
        <dbReference type="Proteomes" id="UP000054477"/>
    </source>
</evidence>
<sequence length="151" mass="16009">MKFTAFVSVLLLATASIAAPVADDVVRPHITEPEEAVSWPMGSTQVVKWETDTIPADQLNDKGMILLGYAGDGDSEHLDVSSYLSSGANDLAFLTEHPLAKGFPISAGQATVTMPTNVPLRDDYFVVLFGDSGNTSAEFKITAANSTSDDN</sequence>
<evidence type="ECO:0000256" key="1">
    <source>
        <dbReference type="SAM" id="SignalP"/>
    </source>
</evidence>
<protein>
    <submittedName>
        <fullName evidence="2">Uncharacterized protein</fullName>
    </submittedName>
</protein>
<feature type="chain" id="PRO_5002206114" evidence="1">
    <location>
        <begin position="19"/>
        <end position="151"/>
    </location>
</feature>
<gene>
    <name evidence="2" type="ORF">K443DRAFT_93898</name>
</gene>
<keyword evidence="1" id="KW-0732">Signal</keyword>
<reference evidence="3" key="2">
    <citation type="submission" date="2015-01" db="EMBL/GenBank/DDBJ databases">
        <title>Evolutionary Origins and Diversification of the Mycorrhizal Mutualists.</title>
        <authorList>
            <consortium name="DOE Joint Genome Institute"/>
            <consortium name="Mycorrhizal Genomics Consortium"/>
            <person name="Kohler A."/>
            <person name="Kuo A."/>
            <person name="Nagy L.G."/>
            <person name="Floudas D."/>
            <person name="Copeland A."/>
            <person name="Barry K.W."/>
            <person name="Cichocki N."/>
            <person name="Veneault-Fourrey C."/>
            <person name="LaButti K."/>
            <person name="Lindquist E.A."/>
            <person name="Lipzen A."/>
            <person name="Lundell T."/>
            <person name="Morin E."/>
            <person name="Murat C."/>
            <person name="Riley R."/>
            <person name="Ohm R."/>
            <person name="Sun H."/>
            <person name="Tunlid A."/>
            <person name="Henrissat B."/>
            <person name="Grigoriev I.V."/>
            <person name="Hibbett D.S."/>
            <person name="Martin F."/>
        </authorList>
    </citation>
    <scope>NUCLEOTIDE SEQUENCE [LARGE SCALE GENOMIC DNA]</scope>
    <source>
        <strain evidence="3">LaAM-08-1</strain>
    </source>
</reference>
<dbReference type="HOGENOM" id="CLU_083660_2_0_1"/>
<name>A0A0C9WWP4_9AGAR</name>
<dbReference type="AlphaFoldDB" id="A0A0C9WWP4"/>
<evidence type="ECO:0000313" key="2">
    <source>
        <dbReference type="EMBL" id="KIK04095.1"/>
    </source>
</evidence>
<reference evidence="2 3" key="1">
    <citation type="submission" date="2014-04" db="EMBL/GenBank/DDBJ databases">
        <authorList>
            <consortium name="DOE Joint Genome Institute"/>
            <person name="Kuo A."/>
            <person name="Kohler A."/>
            <person name="Nagy L.G."/>
            <person name="Floudas D."/>
            <person name="Copeland A."/>
            <person name="Barry K.W."/>
            <person name="Cichocki N."/>
            <person name="Veneault-Fourrey C."/>
            <person name="LaButti K."/>
            <person name="Lindquist E.A."/>
            <person name="Lipzen A."/>
            <person name="Lundell T."/>
            <person name="Morin E."/>
            <person name="Murat C."/>
            <person name="Sun H."/>
            <person name="Tunlid A."/>
            <person name="Henrissat B."/>
            <person name="Grigoriev I.V."/>
            <person name="Hibbett D.S."/>
            <person name="Martin F."/>
            <person name="Nordberg H.P."/>
            <person name="Cantor M.N."/>
            <person name="Hua S.X."/>
        </authorList>
    </citation>
    <scope>NUCLEOTIDE SEQUENCE [LARGE SCALE GENOMIC DNA]</scope>
    <source>
        <strain evidence="2 3">LaAM-08-1</strain>
    </source>
</reference>
<dbReference type="OrthoDB" id="3199367at2759"/>
<proteinExistence type="predicted"/>
<organism evidence="2 3">
    <name type="scientific">Laccaria amethystina LaAM-08-1</name>
    <dbReference type="NCBI Taxonomy" id="1095629"/>
    <lineage>
        <taxon>Eukaryota</taxon>
        <taxon>Fungi</taxon>
        <taxon>Dikarya</taxon>
        <taxon>Basidiomycota</taxon>
        <taxon>Agaricomycotina</taxon>
        <taxon>Agaricomycetes</taxon>
        <taxon>Agaricomycetidae</taxon>
        <taxon>Agaricales</taxon>
        <taxon>Agaricineae</taxon>
        <taxon>Hydnangiaceae</taxon>
        <taxon>Laccaria</taxon>
    </lineage>
</organism>
<dbReference type="EMBL" id="KN838573">
    <property type="protein sequence ID" value="KIK04095.1"/>
    <property type="molecule type" value="Genomic_DNA"/>
</dbReference>
<feature type="signal peptide" evidence="1">
    <location>
        <begin position="1"/>
        <end position="18"/>
    </location>
</feature>
<keyword evidence="3" id="KW-1185">Reference proteome</keyword>
<dbReference type="STRING" id="1095629.A0A0C9WWP4"/>
<accession>A0A0C9WWP4</accession>
<dbReference type="Proteomes" id="UP000054477">
    <property type="component" value="Unassembled WGS sequence"/>
</dbReference>